<dbReference type="Proteomes" id="UP000250235">
    <property type="component" value="Unassembled WGS sequence"/>
</dbReference>
<sequence length="99" mass="11177">MIQQQQFSSDDSAATQIQQRRLHLLHDPGSSTQSKILCTESFTMEIQEGSSRVQGRFHAVTVELRELIDHRIPHTILKFLSQKSNISSRQSAAEILADS</sequence>
<keyword evidence="3" id="KW-1185">Reference proteome</keyword>
<evidence type="ECO:0000256" key="1">
    <source>
        <dbReference type="SAM" id="MobiDB-lite"/>
    </source>
</evidence>
<reference evidence="2 3" key="1">
    <citation type="journal article" date="2015" name="Proc. Natl. Acad. Sci. U.S.A.">
        <title>The resurrection genome of Boea hygrometrica: A blueprint for survival of dehydration.</title>
        <authorList>
            <person name="Xiao L."/>
            <person name="Yang G."/>
            <person name="Zhang L."/>
            <person name="Yang X."/>
            <person name="Zhao S."/>
            <person name="Ji Z."/>
            <person name="Zhou Q."/>
            <person name="Hu M."/>
            <person name="Wang Y."/>
            <person name="Chen M."/>
            <person name="Xu Y."/>
            <person name="Jin H."/>
            <person name="Xiao X."/>
            <person name="Hu G."/>
            <person name="Bao F."/>
            <person name="Hu Y."/>
            <person name="Wan P."/>
            <person name="Li L."/>
            <person name="Deng X."/>
            <person name="Kuang T."/>
            <person name="Xiang C."/>
            <person name="Zhu J.K."/>
            <person name="Oliver M.J."/>
            <person name="He Y."/>
        </authorList>
    </citation>
    <scope>NUCLEOTIDE SEQUENCE [LARGE SCALE GENOMIC DNA]</scope>
    <source>
        <strain evidence="3">cv. XS01</strain>
    </source>
</reference>
<dbReference type="AlphaFoldDB" id="A0A2Z7CXY3"/>
<organism evidence="2 3">
    <name type="scientific">Dorcoceras hygrometricum</name>
    <dbReference type="NCBI Taxonomy" id="472368"/>
    <lineage>
        <taxon>Eukaryota</taxon>
        <taxon>Viridiplantae</taxon>
        <taxon>Streptophyta</taxon>
        <taxon>Embryophyta</taxon>
        <taxon>Tracheophyta</taxon>
        <taxon>Spermatophyta</taxon>
        <taxon>Magnoliopsida</taxon>
        <taxon>eudicotyledons</taxon>
        <taxon>Gunneridae</taxon>
        <taxon>Pentapetalae</taxon>
        <taxon>asterids</taxon>
        <taxon>lamiids</taxon>
        <taxon>Lamiales</taxon>
        <taxon>Gesneriaceae</taxon>
        <taxon>Didymocarpoideae</taxon>
        <taxon>Trichosporeae</taxon>
        <taxon>Loxocarpinae</taxon>
        <taxon>Dorcoceras</taxon>
    </lineage>
</organism>
<gene>
    <name evidence="2" type="ORF">F511_27649</name>
</gene>
<accession>A0A2Z7CXY3</accession>
<evidence type="ECO:0000313" key="3">
    <source>
        <dbReference type="Proteomes" id="UP000250235"/>
    </source>
</evidence>
<proteinExistence type="predicted"/>
<evidence type="ECO:0000313" key="2">
    <source>
        <dbReference type="EMBL" id="KZV51673.1"/>
    </source>
</evidence>
<protein>
    <submittedName>
        <fullName evidence="2">Uncharacterized protein</fullName>
    </submittedName>
</protein>
<name>A0A2Z7CXY3_9LAMI</name>
<dbReference type="EMBL" id="KQ991579">
    <property type="protein sequence ID" value="KZV51673.1"/>
    <property type="molecule type" value="Genomic_DNA"/>
</dbReference>
<feature type="compositionally biased region" description="Polar residues" evidence="1">
    <location>
        <begin position="7"/>
        <end position="19"/>
    </location>
</feature>
<feature type="region of interest" description="Disordered" evidence="1">
    <location>
        <begin position="1"/>
        <end position="30"/>
    </location>
</feature>